<dbReference type="RefSeq" id="WP_381514042.1">
    <property type="nucleotide sequence ID" value="NZ_JBHUEL010000008.1"/>
</dbReference>
<comment type="caution">
    <text evidence="3">The sequence shown here is derived from an EMBL/GenBank/DDBJ whole genome shotgun (WGS) entry which is preliminary data.</text>
</comment>
<proteinExistence type="predicted"/>
<dbReference type="InterPro" id="IPR009061">
    <property type="entry name" value="DNA-bd_dom_put_sf"/>
</dbReference>
<feature type="domain" description="Helix-turn-helix" evidence="2">
    <location>
        <begin position="26"/>
        <end position="70"/>
    </location>
</feature>
<organism evidence="3 4">
    <name type="scientific">Sphingorhabdus buctiana</name>
    <dbReference type="NCBI Taxonomy" id="1508805"/>
    <lineage>
        <taxon>Bacteria</taxon>
        <taxon>Pseudomonadati</taxon>
        <taxon>Pseudomonadota</taxon>
        <taxon>Alphaproteobacteria</taxon>
        <taxon>Sphingomonadales</taxon>
        <taxon>Sphingomonadaceae</taxon>
        <taxon>Sphingorhabdus</taxon>
    </lineage>
</organism>
<dbReference type="Pfam" id="PF12728">
    <property type="entry name" value="HTH_17"/>
    <property type="match status" value="1"/>
</dbReference>
<accession>A0ABW4MHU8</accession>
<reference evidence="4" key="1">
    <citation type="journal article" date="2019" name="Int. J. Syst. Evol. Microbiol.">
        <title>The Global Catalogue of Microorganisms (GCM) 10K type strain sequencing project: providing services to taxonomists for standard genome sequencing and annotation.</title>
        <authorList>
            <consortium name="The Broad Institute Genomics Platform"/>
            <consortium name="The Broad Institute Genome Sequencing Center for Infectious Disease"/>
            <person name="Wu L."/>
            <person name="Ma J."/>
        </authorList>
    </citation>
    <scope>NUCLEOTIDE SEQUENCE [LARGE SCALE GENOMIC DNA]</scope>
    <source>
        <strain evidence="4">CGMCC 1.12449</strain>
    </source>
</reference>
<evidence type="ECO:0000256" key="1">
    <source>
        <dbReference type="SAM" id="MobiDB-lite"/>
    </source>
</evidence>
<feature type="compositionally biased region" description="Polar residues" evidence="1">
    <location>
        <begin position="1"/>
        <end position="14"/>
    </location>
</feature>
<gene>
    <name evidence="3" type="ORF">ACFSAG_09570</name>
</gene>
<sequence length="79" mass="9185">MQQSFDLSAPDTKSTPPPGPLSRLWSVSDVSAFTQLHRVTIYRLVRAGRFPAPLSVGRNIRWREDEILNWENGLHHRRY</sequence>
<evidence type="ECO:0000313" key="4">
    <source>
        <dbReference type="Proteomes" id="UP001597215"/>
    </source>
</evidence>
<name>A0ABW4MHU8_9SPHN</name>
<feature type="region of interest" description="Disordered" evidence="1">
    <location>
        <begin position="1"/>
        <end position="21"/>
    </location>
</feature>
<dbReference type="SUPFAM" id="SSF46955">
    <property type="entry name" value="Putative DNA-binding domain"/>
    <property type="match status" value="1"/>
</dbReference>
<evidence type="ECO:0000313" key="3">
    <source>
        <dbReference type="EMBL" id="MFD1767092.1"/>
    </source>
</evidence>
<evidence type="ECO:0000259" key="2">
    <source>
        <dbReference type="Pfam" id="PF12728"/>
    </source>
</evidence>
<dbReference type="Gene3D" id="1.10.238.160">
    <property type="match status" value="1"/>
</dbReference>
<keyword evidence="4" id="KW-1185">Reference proteome</keyword>
<dbReference type="InterPro" id="IPR041657">
    <property type="entry name" value="HTH_17"/>
</dbReference>
<dbReference type="EMBL" id="JBHUEL010000008">
    <property type="protein sequence ID" value="MFD1767092.1"/>
    <property type="molecule type" value="Genomic_DNA"/>
</dbReference>
<protein>
    <submittedName>
        <fullName evidence="3">Helix-turn-helix transcriptional regulator</fullName>
    </submittedName>
</protein>
<dbReference type="Proteomes" id="UP001597215">
    <property type="component" value="Unassembled WGS sequence"/>
</dbReference>